<dbReference type="Pfam" id="PF19290">
    <property type="entry name" value="PmbA_TldD_2nd"/>
    <property type="match status" value="1"/>
</dbReference>
<gene>
    <name evidence="5" type="ORF">HMI46_06250</name>
</gene>
<evidence type="ECO:0000313" key="6">
    <source>
        <dbReference type="Proteomes" id="UP000552038"/>
    </source>
</evidence>
<protein>
    <submittedName>
        <fullName evidence="5">TldD/PmbA family protein</fullName>
    </submittedName>
</protein>
<dbReference type="AlphaFoldDB" id="A0AAP6ZUS2"/>
<dbReference type="SUPFAM" id="SSF111283">
    <property type="entry name" value="Putative modulator of DNA gyrase, PmbA/TldD"/>
    <property type="match status" value="1"/>
</dbReference>
<organism evidence="5 6">
    <name type="scientific">Paenibacillus alvei</name>
    <name type="common">Bacillus alvei</name>
    <dbReference type="NCBI Taxonomy" id="44250"/>
    <lineage>
        <taxon>Bacteria</taxon>
        <taxon>Bacillati</taxon>
        <taxon>Bacillota</taxon>
        <taxon>Bacilli</taxon>
        <taxon>Bacillales</taxon>
        <taxon>Paenibacillaceae</taxon>
        <taxon>Paenibacillus</taxon>
    </lineage>
</organism>
<dbReference type="EMBL" id="JABFOR010000005">
    <property type="protein sequence ID" value="NOJ70151.1"/>
    <property type="molecule type" value="Genomic_DNA"/>
</dbReference>
<feature type="domain" description="Metalloprotease TldD/E N-terminal" evidence="2">
    <location>
        <begin position="23"/>
        <end position="86"/>
    </location>
</feature>
<comment type="caution">
    <text evidence="5">The sequence shown here is derived from an EMBL/GenBank/DDBJ whole genome shotgun (WGS) entry which is preliminary data.</text>
</comment>
<feature type="domain" description="Metalloprotease TldD/E central" evidence="4">
    <location>
        <begin position="115"/>
        <end position="219"/>
    </location>
</feature>
<dbReference type="GO" id="GO:0005829">
    <property type="term" value="C:cytosol"/>
    <property type="evidence" value="ECO:0007669"/>
    <property type="project" value="TreeGrafter"/>
</dbReference>
<evidence type="ECO:0000259" key="4">
    <source>
        <dbReference type="Pfam" id="PF19290"/>
    </source>
</evidence>
<evidence type="ECO:0000313" key="5">
    <source>
        <dbReference type="EMBL" id="NOJ70151.1"/>
    </source>
</evidence>
<evidence type="ECO:0000256" key="1">
    <source>
        <dbReference type="ARBA" id="ARBA00005836"/>
    </source>
</evidence>
<name>A0AAP6ZUS2_PAEAL</name>
<sequence>MEIAAFQQRLFEAGRELGCVKMEIYYEQTRSTSVRVSKGDIDAYTIKESGGVSFRAEYNGKMGNAYSERIEEDVIDFLVQDAKSNAEATESSELDQLFAGSASYSAVKTYDAALKSTPPQQFIDAAMDMERIALEFDERITLVRSSSVIVTESDVLIANTEGLNCRASYSTAAGSVSVVATQLGMTTTGDWYDFSMERFEDIDFAAVARRAAHEAVSKLGADTVVSDNYPVIFRHDAASTLLGAYTSIFSADSVDKGFSGLKDKIGEQIAGSNITIVDDPLMNSVPGACSFDAEGHAAMRTEIIKDGKLLTYMHNLKTARKFGAASTGHASKRGYRSKIGIAPHNMYVVPGSASLDELIAGTEKGLLIVQLQGLHAGTNAISGEFSLSCIGFLIEAGTIVRSVNQITVSGNLFDLLKQIEEVANDLWFTGNCNVPSLKVKGLTISGA</sequence>
<dbReference type="InterPro" id="IPR036059">
    <property type="entry name" value="TldD/PmbA_sf"/>
</dbReference>
<dbReference type="GO" id="GO:0008237">
    <property type="term" value="F:metallopeptidase activity"/>
    <property type="evidence" value="ECO:0007669"/>
    <property type="project" value="InterPro"/>
</dbReference>
<dbReference type="InterPro" id="IPR047657">
    <property type="entry name" value="PmbA"/>
</dbReference>
<dbReference type="InterPro" id="IPR045570">
    <property type="entry name" value="Metalloprtase-TldD/E_cen_dom"/>
</dbReference>
<dbReference type="Pfam" id="PF01523">
    <property type="entry name" value="PmbA_TldD_1st"/>
    <property type="match status" value="1"/>
</dbReference>
<proteinExistence type="inferred from homology"/>
<evidence type="ECO:0000259" key="2">
    <source>
        <dbReference type="Pfam" id="PF01523"/>
    </source>
</evidence>
<feature type="domain" description="Metalloprotease TldD/E C-terminal" evidence="3">
    <location>
        <begin position="227"/>
        <end position="446"/>
    </location>
</feature>
<dbReference type="InterPro" id="IPR045569">
    <property type="entry name" value="Metalloprtase-TldD/E_C"/>
</dbReference>
<dbReference type="Proteomes" id="UP000552038">
    <property type="component" value="Unassembled WGS sequence"/>
</dbReference>
<dbReference type="PANTHER" id="PTHR43421">
    <property type="entry name" value="METALLOPROTEASE PMBA"/>
    <property type="match status" value="1"/>
</dbReference>
<dbReference type="InterPro" id="IPR002510">
    <property type="entry name" value="Metalloprtase-TldD/E_N"/>
</dbReference>
<dbReference type="InterPro" id="IPR035068">
    <property type="entry name" value="TldD/PmbA_N"/>
</dbReference>
<dbReference type="Pfam" id="PF19289">
    <property type="entry name" value="PmbA_TldD_3rd"/>
    <property type="match status" value="1"/>
</dbReference>
<reference evidence="5 6" key="1">
    <citation type="submission" date="2020-05" db="EMBL/GenBank/DDBJ databases">
        <title>Whole genome sequencing and identification of novel metabolites from Paenibacillus alvei strain JR949.</title>
        <authorList>
            <person name="Rajendhran J."/>
            <person name="Sree Pranav P."/>
            <person name="Mahalakshmi B."/>
            <person name="Karthikeyan R."/>
        </authorList>
    </citation>
    <scope>NUCLEOTIDE SEQUENCE [LARGE SCALE GENOMIC DNA]</scope>
    <source>
        <strain evidence="5 6">JR949</strain>
    </source>
</reference>
<comment type="similarity">
    <text evidence="1">Belongs to the peptidase U62 family.</text>
</comment>
<accession>A0AAP6ZUS2</accession>
<evidence type="ECO:0000259" key="3">
    <source>
        <dbReference type="Pfam" id="PF19289"/>
    </source>
</evidence>
<dbReference type="GO" id="GO:0006508">
    <property type="term" value="P:proteolysis"/>
    <property type="evidence" value="ECO:0007669"/>
    <property type="project" value="InterPro"/>
</dbReference>
<dbReference type="RefSeq" id="WP_171415719.1">
    <property type="nucleotide sequence ID" value="NZ_JABFOR010000005.1"/>
</dbReference>
<dbReference type="Gene3D" id="3.30.2290.10">
    <property type="entry name" value="PmbA/TldD superfamily"/>
    <property type="match status" value="1"/>
</dbReference>
<dbReference type="PANTHER" id="PTHR43421:SF1">
    <property type="entry name" value="METALLOPROTEASE PMBA"/>
    <property type="match status" value="1"/>
</dbReference>